<dbReference type="EMBL" id="MAVT02000130">
    <property type="protein sequence ID" value="POS79213.1"/>
    <property type="molecule type" value="Genomic_DNA"/>
</dbReference>
<evidence type="ECO:0000256" key="3">
    <source>
        <dbReference type="ARBA" id="ARBA00022777"/>
    </source>
</evidence>
<dbReference type="InParanoid" id="A0A2P5I9P2"/>
<dbReference type="SUPFAM" id="SSF52540">
    <property type="entry name" value="P-loop containing nucleoside triphosphate hydrolases"/>
    <property type="match status" value="1"/>
</dbReference>
<evidence type="ECO:0000256" key="1">
    <source>
        <dbReference type="ARBA" id="ARBA00022679"/>
    </source>
</evidence>
<keyword evidence="6" id="KW-1185">Reference proteome</keyword>
<dbReference type="InterPro" id="IPR000850">
    <property type="entry name" value="Adenylat/UMP-CMP_kin"/>
</dbReference>
<evidence type="ECO:0000313" key="5">
    <source>
        <dbReference type="EMBL" id="POS79213.1"/>
    </source>
</evidence>
<evidence type="ECO:0000256" key="2">
    <source>
        <dbReference type="ARBA" id="ARBA00022741"/>
    </source>
</evidence>
<dbReference type="OrthoDB" id="442176at2759"/>
<dbReference type="InterPro" id="IPR027417">
    <property type="entry name" value="P-loop_NTPase"/>
</dbReference>
<keyword evidence="1 4" id="KW-0808">Transferase</keyword>
<dbReference type="PRINTS" id="PR00094">
    <property type="entry name" value="ADENYLTKNASE"/>
</dbReference>
<dbReference type="InterPro" id="IPR033690">
    <property type="entry name" value="Adenylat_kinase_CS"/>
</dbReference>
<dbReference type="Gene3D" id="3.40.50.300">
    <property type="entry name" value="P-loop containing nucleotide triphosphate hydrolases"/>
    <property type="match status" value="1"/>
</dbReference>
<dbReference type="GO" id="GO:0006139">
    <property type="term" value="P:nucleobase-containing compound metabolic process"/>
    <property type="evidence" value="ECO:0007669"/>
    <property type="project" value="InterPro"/>
</dbReference>
<dbReference type="GO" id="GO:0005524">
    <property type="term" value="F:ATP binding"/>
    <property type="evidence" value="ECO:0007669"/>
    <property type="project" value="InterPro"/>
</dbReference>
<dbReference type="PROSITE" id="PS00113">
    <property type="entry name" value="ADENYLATE_KINASE"/>
    <property type="match status" value="1"/>
</dbReference>
<proteinExistence type="inferred from homology"/>
<dbReference type="GO" id="GO:0019205">
    <property type="term" value="F:nucleobase-containing compound kinase activity"/>
    <property type="evidence" value="ECO:0007669"/>
    <property type="project" value="InterPro"/>
</dbReference>
<dbReference type="Pfam" id="PF00406">
    <property type="entry name" value="ADK"/>
    <property type="match status" value="1"/>
</dbReference>
<dbReference type="AlphaFoldDB" id="A0A2P5I9P2"/>
<sequence length="206" mass="22520">MSGMDNSTSTSPKGQKFAVVFVLGAPGSGKGTICSALARKHSLLHFSVGDNLRTWMRENSGTPLAARIQEKLDHQGFLTSSELNPLLGHAIEDAIRQGGLNGILIDGFPRCAEQLESWAQWPFQEKLLLEGSAKPDAVILINVTGDNAKARYLARGRDRNDSAVKFERRYDEYLKEGRPVEEHYRGAGLMIEVGPPACLAGSLENR</sequence>
<name>A0A2P5I9P2_DIAHE</name>
<organism evidence="5 6">
    <name type="scientific">Diaporthe helianthi</name>
    <dbReference type="NCBI Taxonomy" id="158607"/>
    <lineage>
        <taxon>Eukaryota</taxon>
        <taxon>Fungi</taxon>
        <taxon>Dikarya</taxon>
        <taxon>Ascomycota</taxon>
        <taxon>Pezizomycotina</taxon>
        <taxon>Sordariomycetes</taxon>
        <taxon>Sordariomycetidae</taxon>
        <taxon>Diaporthales</taxon>
        <taxon>Diaporthaceae</taxon>
        <taxon>Diaporthe</taxon>
    </lineage>
</organism>
<evidence type="ECO:0000313" key="6">
    <source>
        <dbReference type="Proteomes" id="UP000094444"/>
    </source>
</evidence>
<protein>
    <submittedName>
        <fullName evidence="5">Adenylate kinase</fullName>
    </submittedName>
</protein>
<keyword evidence="3 4" id="KW-0418">Kinase</keyword>
<evidence type="ECO:0000256" key="4">
    <source>
        <dbReference type="RuleBase" id="RU003330"/>
    </source>
</evidence>
<gene>
    <name evidence="5" type="ORF">DHEL01_v202403</name>
</gene>
<keyword evidence="2" id="KW-0547">Nucleotide-binding</keyword>
<dbReference type="STRING" id="158607.A0A2P5I9P2"/>
<accession>A0A2P5I9P2</accession>
<reference evidence="5" key="1">
    <citation type="submission" date="2017-09" db="EMBL/GenBank/DDBJ databases">
        <title>Polyketide synthases of a Diaporthe helianthi virulent isolate.</title>
        <authorList>
            <person name="Baroncelli R."/>
        </authorList>
    </citation>
    <scope>NUCLEOTIDE SEQUENCE [LARGE SCALE GENOMIC DNA]</scope>
    <source>
        <strain evidence="5">7/96</strain>
    </source>
</reference>
<comment type="caution">
    <text evidence="5">The sequence shown here is derived from an EMBL/GenBank/DDBJ whole genome shotgun (WGS) entry which is preliminary data.</text>
</comment>
<dbReference type="PANTHER" id="PTHR23359">
    <property type="entry name" value="NUCLEOTIDE KINASE"/>
    <property type="match status" value="1"/>
</dbReference>
<dbReference type="Proteomes" id="UP000094444">
    <property type="component" value="Unassembled WGS sequence"/>
</dbReference>
<comment type="similarity">
    <text evidence="4">Belongs to the adenylate kinase family.</text>
</comment>
<dbReference type="CDD" id="cd01428">
    <property type="entry name" value="ADK"/>
    <property type="match status" value="1"/>
</dbReference>